<name>A0A3P1WNE4_9ACTN</name>
<feature type="domain" description="DDE Tnp4" evidence="4">
    <location>
        <begin position="79"/>
        <end position="222"/>
    </location>
</feature>
<dbReference type="OrthoDB" id="3255673at2"/>
<feature type="domain" description="Transposase Helix-turn-helix" evidence="5">
    <location>
        <begin position="16"/>
        <end position="61"/>
    </location>
</feature>
<dbReference type="InterPro" id="IPR027805">
    <property type="entry name" value="Transposase_HTH_dom"/>
</dbReference>
<dbReference type="GO" id="GO:0046872">
    <property type="term" value="F:metal ion binding"/>
    <property type="evidence" value="ECO:0007669"/>
    <property type="project" value="UniProtKB-KW"/>
</dbReference>
<dbReference type="RefSeq" id="WP_125229178.1">
    <property type="nucleotide sequence ID" value="NZ_RQYT01000057.1"/>
</dbReference>
<keyword evidence="2" id="KW-0479">Metal-binding</keyword>
<dbReference type="InterPro" id="IPR027806">
    <property type="entry name" value="HARBI1_dom"/>
</dbReference>
<feature type="region of interest" description="Disordered" evidence="3">
    <location>
        <begin position="151"/>
        <end position="172"/>
    </location>
</feature>
<evidence type="ECO:0000256" key="3">
    <source>
        <dbReference type="SAM" id="MobiDB-lite"/>
    </source>
</evidence>
<dbReference type="Pfam" id="PF13359">
    <property type="entry name" value="DDE_Tnp_4"/>
    <property type="match status" value="1"/>
</dbReference>
<evidence type="ECO:0000259" key="4">
    <source>
        <dbReference type="Pfam" id="PF13359"/>
    </source>
</evidence>
<evidence type="ECO:0000256" key="2">
    <source>
        <dbReference type="ARBA" id="ARBA00022723"/>
    </source>
</evidence>
<sequence>MTRFRRALHGSVLGLRRAVVAVCKYLRTNRTQADITEEFGVSQPSISRAVTLFIQAVAEVLADLVPTLEEVPTDTALLIDGTLMPCWSWRTHPEPYSGKHHTTGITLQVICSVTSDILWVSDPLPGNTHDVAALDAHTILEGRDPSQFIADKGYTGRGMTTPQKKPAGKPMPEGIKNYNTQINQLRWPVEQAIAHLKTWRILHTDHRRPYTTFPTTIKAVLGLYFLTT</sequence>
<gene>
    <name evidence="6" type="ORF">EII35_14500</name>
</gene>
<protein>
    <submittedName>
        <fullName evidence="6">Transposase</fullName>
    </submittedName>
</protein>
<organism evidence="6 7">
    <name type="scientific">Arachnia propionica</name>
    <dbReference type="NCBI Taxonomy" id="1750"/>
    <lineage>
        <taxon>Bacteria</taxon>
        <taxon>Bacillati</taxon>
        <taxon>Actinomycetota</taxon>
        <taxon>Actinomycetes</taxon>
        <taxon>Propionibacteriales</taxon>
        <taxon>Propionibacteriaceae</taxon>
        <taxon>Arachnia</taxon>
    </lineage>
</organism>
<dbReference type="Pfam" id="PF13613">
    <property type="entry name" value="HTH_Tnp_4"/>
    <property type="match status" value="1"/>
</dbReference>
<evidence type="ECO:0000313" key="6">
    <source>
        <dbReference type="EMBL" id="RRD48072.1"/>
    </source>
</evidence>
<evidence type="ECO:0000259" key="5">
    <source>
        <dbReference type="Pfam" id="PF13613"/>
    </source>
</evidence>
<evidence type="ECO:0000256" key="1">
    <source>
        <dbReference type="ARBA" id="ARBA00001968"/>
    </source>
</evidence>
<comment type="cofactor">
    <cofactor evidence="1">
        <name>a divalent metal cation</name>
        <dbReference type="ChEBI" id="CHEBI:60240"/>
    </cofactor>
</comment>
<comment type="caution">
    <text evidence="6">The sequence shown here is derived from an EMBL/GenBank/DDBJ whole genome shotgun (WGS) entry which is preliminary data.</text>
</comment>
<dbReference type="AlphaFoldDB" id="A0A3P1WNE4"/>
<reference evidence="6 7" key="1">
    <citation type="submission" date="2018-11" db="EMBL/GenBank/DDBJ databases">
        <title>Genomes From Bacteria Associated with the Canine Oral Cavity: a Test Case for Automated Genome-Based Taxonomic Assignment.</title>
        <authorList>
            <person name="Coil D.A."/>
            <person name="Jospin G."/>
            <person name="Darling A.E."/>
            <person name="Wallis C."/>
            <person name="Davis I.J."/>
            <person name="Harris S."/>
            <person name="Eisen J.A."/>
            <person name="Holcombe L.J."/>
            <person name="O'Flynn C."/>
        </authorList>
    </citation>
    <scope>NUCLEOTIDE SEQUENCE [LARGE SCALE GENOMIC DNA]</scope>
    <source>
        <strain evidence="6 7">OH2822_COT-296</strain>
    </source>
</reference>
<evidence type="ECO:0000313" key="7">
    <source>
        <dbReference type="Proteomes" id="UP000280935"/>
    </source>
</evidence>
<proteinExistence type="predicted"/>
<dbReference type="EMBL" id="RQYT01000057">
    <property type="protein sequence ID" value="RRD48072.1"/>
    <property type="molecule type" value="Genomic_DNA"/>
</dbReference>
<dbReference type="Proteomes" id="UP000280935">
    <property type="component" value="Unassembled WGS sequence"/>
</dbReference>
<accession>A0A3P1WNE4</accession>